<sequence>MMMKDRPSSKLARGARQESRRFRLLVIVVGFFLVTLTFVVVSKPDAILFGLNGKLPADEAATPIVIQQKVDKPPVVAAKKTRSTDALGGDPKVVDDEADVKPKGIGGGEEEEDRKVLSEPDPASGMVEPTHSKDGHKSDLEMLGGGDEEKHRVTLPTVSNYTIHDAAEDTQIVARQQQGTSNTQQQGSKPLCDFSNFRANVCEMRGDVRIHPKATSVLYMEPVLKSP</sequence>
<reference evidence="1" key="2">
    <citation type="submission" date="2025-09" db="UniProtKB">
        <authorList>
            <consortium name="EnsemblPlants"/>
        </authorList>
    </citation>
    <scope>IDENTIFICATION</scope>
</reference>
<name>A0ACD5THI3_AVESA</name>
<proteinExistence type="predicted"/>
<reference evidence="1" key="1">
    <citation type="submission" date="2021-05" db="EMBL/GenBank/DDBJ databases">
        <authorList>
            <person name="Scholz U."/>
            <person name="Mascher M."/>
            <person name="Fiebig A."/>
        </authorList>
    </citation>
    <scope>NUCLEOTIDE SEQUENCE [LARGE SCALE GENOMIC DNA]</scope>
</reference>
<protein>
    <submittedName>
        <fullName evidence="1">Uncharacterized protein</fullName>
    </submittedName>
</protein>
<accession>A0ACD5THI3</accession>
<evidence type="ECO:0000313" key="2">
    <source>
        <dbReference type="Proteomes" id="UP001732700"/>
    </source>
</evidence>
<evidence type="ECO:0000313" key="1">
    <source>
        <dbReference type="EnsemblPlants" id="AVESA.00010b.r2.1AG0054240.1.CDS"/>
    </source>
</evidence>
<dbReference type="Proteomes" id="UP001732700">
    <property type="component" value="Chromosome 1A"/>
</dbReference>
<dbReference type="EnsemblPlants" id="AVESA.00010b.r2.1AG0054240.1">
    <property type="protein sequence ID" value="AVESA.00010b.r2.1AG0054240.1.CDS"/>
    <property type="gene ID" value="AVESA.00010b.r2.1AG0054240"/>
</dbReference>
<keyword evidence="2" id="KW-1185">Reference proteome</keyword>
<organism evidence="1 2">
    <name type="scientific">Avena sativa</name>
    <name type="common">Oat</name>
    <dbReference type="NCBI Taxonomy" id="4498"/>
    <lineage>
        <taxon>Eukaryota</taxon>
        <taxon>Viridiplantae</taxon>
        <taxon>Streptophyta</taxon>
        <taxon>Embryophyta</taxon>
        <taxon>Tracheophyta</taxon>
        <taxon>Spermatophyta</taxon>
        <taxon>Magnoliopsida</taxon>
        <taxon>Liliopsida</taxon>
        <taxon>Poales</taxon>
        <taxon>Poaceae</taxon>
        <taxon>BOP clade</taxon>
        <taxon>Pooideae</taxon>
        <taxon>Poodae</taxon>
        <taxon>Poeae</taxon>
        <taxon>Poeae Chloroplast Group 1 (Aveneae type)</taxon>
        <taxon>Aveninae</taxon>
        <taxon>Avena</taxon>
    </lineage>
</organism>